<dbReference type="EMBL" id="JACPSX010000172">
    <property type="protein sequence ID" value="MBI3015160.1"/>
    <property type="molecule type" value="Genomic_DNA"/>
</dbReference>
<dbReference type="Proteomes" id="UP000741360">
    <property type="component" value="Unassembled WGS sequence"/>
</dbReference>
<evidence type="ECO:0000313" key="1">
    <source>
        <dbReference type="EMBL" id="MBI3015160.1"/>
    </source>
</evidence>
<name>A0A932M173_UNCTE</name>
<proteinExistence type="predicted"/>
<dbReference type="SUPFAM" id="SSF50692">
    <property type="entry name" value="ADC-like"/>
    <property type="match status" value="1"/>
</dbReference>
<sequence length="161" mass="18445">TEGIRPGVIACSHHLGRWRLSDEGGTDRWASALVSITREESSWFLRQIKGAGPFPSEDPDSQRIWWEEAGVHQNLTFAVQPDPVSGQHCWHQKVRVERARSEDRYGDVRVDTKRAFEVYKRWLAMTRPAPGPGNLRRPLWLLRPLKPTPEAYCCKTARTGD</sequence>
<comment type="caution">
    <text evidence="1">The sequence shown here is derived from an EMBL/GenBank/DDBJ whole genome shotgun (WGS) entry which is preliminary data.</text>
</comment>
<gene>
    <name evidence="1" type="ORF">HYY65_08915</name>
</gene>
<reference evidence="1" key="1">
    <citation type="submission" date="2020-07" db="EMBL/GenBank/DDBJ databases">
        <title>Huge and variable diversity of episymbiotic CPR bacteria and DPANN archaea in groundwater ecosystems.</title>
        <authorList>
            <person name="He C.Y."/>
            <person name="Keren R."/>
            <person name="Whittaker M."/>
            <person name="Farag I.F."/>
            <person name="Doudna J."/>
            <person name="Cate J.H.D."/>
            <person name="Banfield J.F."/>
        </authorList>
    </citation>
    <scope>NUCLEOTIDE SEQUENCE</scope>
    <source>
        <strain evidence="1">NC_groundwater_717_Ag_S-0.2um_59_8</strain>
    </source>
</reference>
<dbReference type="AlphaFoldDB" id="A0A932M173"/>
<accession>A0A932M173</accession>
<dbReference type="InterPro" id="IPR009010">
    <property type="entry name" value="Asp_de-COase-like_dom_sf"/>
</dbReference>
<organism evidence="1 2">
    <name type="scientific">Tectimicrobiota bacterium</name>
    <dbReference type="NCBI Taxonomy" id="2528274"/>
    <lineage>
        <taxon>Bacteria</taxon>
        <taxon>Pseudomonadati</taxon>
        <taxon>Nitrospinota/Tectimicrobiota group</taxon>
        <taxon>Candidatus Tectimicrobiota</taxon>
    </lineage>
</organism>
<protein>
    <submittedName>
        <fullName evidence="1">Formate dehydrogenase</fullName>
    </submittedName>
</protein>
<feature type="non-terminal residue" evidence="1">
    <location>
        <position position="1"/>
    </location>
</feature>
<evidence type="ECO:0000313" key="2">
    <source>
        <dbReference type="Proteomes" id="UP000741360"/>
    </source>
</evidence>